<dbReference type="HOGENOM" id="CLU_050967_0_0_1"/>
<feature type="transmembrane region" description="Helical" evidence="1">
    <location>
        <begin position="288"/>
        <end position="305"/>
    </location>
</feature>
<dbReference type="Proteomes" id="UP000030651">
    <property type="component" value="Unassembled WGS sequence"/>
</dbReference>
<reference evidence="3" key="1">
    <citation type="journal article" date="2015" name="BMC Genomics">
        <title>Genomic and transcriptomic analysis of the endophytic fungus Pestalotiopsis fici reveals its lifestyle and high potential for synthesis of natural products.</title>
        <authorList>
            <person name="Wang X."/>
            <person name="Zhang X."/>
            <person name="Liu L."/>
            <person name="Xiang M."/>
            <person name="Wang W."/>
            <person name="Sun X."/>
            <person name="Che Y."/>
            <person name="Guo L."/>
            <person name="Liu G."/>
            <person name="Guo L."/>
            <person name="Wang C."/>
            <person name="Yin W.B."/>
            <person name="Stadler M."/>
            <person name="Zhang X."/>
            <person name="Liu X."/>
        </authorList>
    </citation>
    <scope>NUCLEOTIDE SEQUENCE [LARGE SCALE GENOMIC DNA]</scope>
    <source>
        <strain evidence="3">W106-1 / CGMCC3.15140</strain>
    </source>
</reference>
<protein>
    <submittedName>
        <fullName evidence="2">Uncharacterized protein</fullName>
    </submittedName>
</protein>
<keyword evidence="1" id="KW-0812">Transmembrane</keyword>
<keyword evidence="1" id="KW-1133">Transmembrane helix</keyword>
<dbReference type="eggNOG" id="ENOG502SHGP">
    <property type="taxonomic scope" value="Eukaryota"/>
</dbReference>
<name>W3XGF6_PESFW</name>
<feature type="transmembrane region" description="Helical" evidence="1">
    <location>
        <begin position="250"/>
        <end position="268"/>
    </location>
</feature>
<dbReference type="KEGG" id="pfy:PFICI_02542"/>
<dbReference type="AlphaFoldDB" id="W3XGF6"/>
<evidence type="ECO:0000256" key="1">
    <source>
        <dbReference type="SAM" id="Phobius"/>
    </source>
</evidence>
<dbReference type="RefSeq" id="XP_007829314.1">
    <property type="nucleotide sequence ID" value="XM_007831123.1"/>
</dbReference>
<accession>W3XGF6</accession>
<dbReference type="OMA" id="ASNALFW"/>
<dbReference type="OrthoDB" id="4586224at2759"/>
<keyword evidence="1" id="KW-0472">Membrane</keyword>
<dbReference type="EMBL" id="KI912110">
    <property type="protein sequence ID" value="ETS84517.1"/>
    <property type="molecule type" value="Genomic_DNA"/>
</dbReference>
<evidence type="ECO:0000313" key="3">
    <source>
        <dbReference type="Proteomes" id="UP000030651"/>
    </source>
</evidence>
<feature type="transmembrane region" description="Helical" evidence="1">
    <location>
        <begin position="163"/>
        <end position="186"/>
    </location>
</feature>
<organism evidence="2 3">
    <name type="scientific">Pestalotiopsis fici (strain W106-1 / CGMCC3.15140)</name>
    <dbReference type="NCBI Taxonomy" id="1229662"/>
    <lineage>
        <taxon>Eukaryota</taxon>
        <taxon>Fungi</taxon>
        <taxon>Dikarya</taxon>
        <taxon>Ascomycota</taxon>
        <taxon>Pezizomycotina</taxon>
        <taxon>Sordariomycetes</taxon>
        <taxon>Xylariomycetidae</taxon>
        <taxon>Amphisphaeriales</taxon>
        <taxon>Sporocadaceae</taxon>
        <taxon>Pestalotiopsis</taxon>
    </lineage>
</organism>
<proteinExistence type="predicted"/>
<gene>
    <name evidence="2" type="ORF">PFICI_02542</name>
</gene>
<feature type="transmembrane region" description="Helical" evidence="1">
    <location>
        <begin position="326"/>
        <end position="344"/>
    </location>
</feature>
<keyword evidence="3" id="KW-1185">Reference proteome</keyword>
<sequence>MLALTRYVLLPLSFNSKCIPFSEWISLLTLCLAPLIVHVVSGSPSGSSLAAKRPHWYDYVCHYNPTSILWRYAAITDRRIRALYWSNSDMAASNAIFWTEIGWDGREHMIISAASYCIHLPEHPHAELVSSTTIKTVITVAQGIAAFYPLVDSLVNVKSSGSYVGMLGVDSIFTPIAILGLLRLFAARWLTEDYIYNTRSDIPLKTLPSVPEDESGSTEHLMSPRPTSPMDVIARYRPTSYWPSRVFRTVYMLILVLFWAVSALYVVPINPAPNSLGRFMTTTMFSTAMLYVVFLTITVILYLYYFLRGMSTTTIIPCISSPFYRIYTYCFFLYIPALIAIASIETNRNPGGGYTSVNWGNLTACTSTLYPVGIEGSNIMGLTTLVNPDLPPVHEPLFMSNTSDDSYWTFGFQGYCSGLVT</sequence>
<dbReference type="GeneID" id="19267555"/>
<evidence type="ECO:0000313" key="2">
    <source>
        <dbReference type="EMBL" id="ETS84517.1"/>
    </source>
</evidence>
<dbReference type="InParanoid" id="W3XGF6"/>